<evidence type="ECO:0000313" key="6">
    <source>
        <dbReference type="Proteomes" id="UP000230251"/>
    </source>
</evidence>
<organism evidence="5 6">
    <name type="scientific">Candidatus Uhrbacteria bacterium CG_4_9_14_0_2_um_filter_41_50</name>
    <dbReference type="NCBI Taxonomy" id="1975031"/>
    <lineage>
        <taxon>Bacteria</taxon>
        <taxon>Candidatus Uhriibacteriota</taxon>
    </lineage>
</organism>
<keyword evidence="2 4" id="KW-0689">Ribosomal protein</keyword>
<dbReference type="InterPro" id="IPR036899">
    <property type="entry name" value="Ribosomal_uL13_sf"/>
</dbReference>
<dbReference type="Proteomes" id="UP000230251">
    <property type="component" value="Unassembled WGS sequence"/>
</dbReference>
<dbReference type="HAMAP" id="MF_01366">
    <property type="entry name" value="Ribosomal_uL13"/>
    <property type="match status" value="1"/>
</dbReference>
<evidence type="ECO:0000256" key="3">
    <source>
        <dbReference type="ARBA" id="ARBA00023274"/>
    </source>
</evidence>
<dbReference type="SUPFAM" id="SSF52161">
    <property type="entry name" value="Ribosomal protein L13"/>
    <property type="match status" value="1"/>
</dbReference>
<accession>A0A2M8EPW6</accession>
<dbReference type="Pfam" id="PF00572">
    <property type="entry name" value="Ribosomal_L13"/>
    <property type="match status" value="1"/>
</dbReference>
<keyword evidence="3 4" id="KW-0687">Ribonucleoprotein</keyword>
<name>A0A2M8EPW6_9BACT</name>
<evidence type="ECO:0000256" key="2">
    <source>
        <dbReference type="ARBA" id="ARBA00022980"/>
    </source>
</evidence>
<sequence>MNQITRETYKVDAEGQILGRMAVDIAIHLIGKHRPDFQKHIDAGDVVEVTNVDKMVVTGKKLDQKEYFHHTQYPGGIKSKSMGVLMKENPAEVLRKSVSRMLPKNKHREERINRLKIS</sequence>
<dbReference type="CDD" id="cd00392">
    <property type="entry name" value="Ribosomal_L13"/>
    <property type="match status" value="1"/>
</dbReference>
<dbReference type="PIRSF" id="PIRSF002181">
    <property type="entry name" value="Ribosomal_L13"/>
    <property type="match status" value="1"/>
</dbReference>
<comment type="function">
    <text evidence="4">This protein is one of the early assembly proteins of the 50S ribosomal subunit, although it is not seen to bind rRNA by itself. It is important during the early stages of 50S assembly.</text>
</comment>
<reference evidence="6" key="1">
    <citation type="submission" date="2017-09" db="EMBL/GenBank/DDBJ databases">
        <title>Depth-based differentiation of microbial function through sediment-hosted aquifers and enrichment of novel symbionts in the deep terrestrial subsurface.</title>
        <authorList>
            <person name="Probst A.J."/>
            <person name="Ladd B."/>
            <person name="Jarett J.K."/>
            <person name="Geller-Mcgrath D.E."/>
            <person name="Sieber C.M.K."/>
            <person name="Emerson J.B."/>
            <person name="Anantharaman K."/>
            <person name="Thomas B.C."/>
            <person name="Malmstrom R."/>
            <person name="Stieglmeier M."/>
            <person name="Klingl A."/>
            <person name="Woyke T."/>
            <person name="Ryan C.M."/>
            <person name="Banfield J.F."/>
        </authorList>
    </citation>
    <scope>NUCLEOTIDE SEQUENCE [LARGE SCALE GENOMIC DNA]</scope>
</reference>
<dbReference type="Gene3D" id="3.90.1180.10">
    <property type="entry name" value="Ribosomal protein L13"/>
    <property type="match status" value="1"/>
</dbReference>
<dbReference type="AlphaFoldDB" id="A0A2M8EPW6"/>
<dbReference type="GO" id="GO:0022625">
    <property type="term" value="C:cytosolic large ribosomal subunit"/>
    <property type="evidence" value="ECO:0007669"/>
    <property type="project" value="TreeGrafter"/>
</dbReference>
<comment type="similarity">
    <text evidence="1 4">Belongs to the universal ribosomal protein uL13 family.</text>
</comment>
<evidence type="ECO:0000256" key="4">
    <source>
        <dbReference type="HAMAP-Rule" id="MF_01366"/>
    </source>
</evidence>
<dbReference type="InterPro" id="IPR005823">
    <property type="entry name" value="Ribosomal_uL13_bac-type"/>
</dbReference>
<protein>
    <recommendedName>
        <fullName evidence="4">Large ribosomal subunit protein uL13</fullName>
    </recommendedName>
</protein>
<dbReference type="GO" id="GO:0003729">
    <property type="term" value="F:mRNA binding"/>
    <property type="evidence" value="ECO:0007669"/>
    <property type="project" value="TreeGrafter"/>
</dbReference>
<dbReference type="InterPro" id="IPR005822">
    <property type="entry name" value="Ribosomal_uL13"/>
</dbReference>
<dbReference type="NCBIfam" id="TIGR01066">
    <property type="entry name" value="rplM_bact"/>
    <property type="match status" value="1"/>
</dbReference>
<comment type="subunit">
    <text evidence="4">Part of the 50S ribosomal subunit.</text>
</comment>
<dbReference type="GO" id="GO:0006412">
    <property type="term" value="P:translation"/>
    <property type="evidence" value="ECO:0007669"/>
    <property type="project" value="UniProtKB-UniRule"/>
</dbReference>
<gene>
    <name evidence="4" type="primary">rplM</name>
    <name evidence="5" type="ORF">CO057_00990</name>
</gene>
<dbReference type="PANTHER" id="PTHR11545:SF2">
    <property type="entry name" value="LARGE RIBOSOMAL SUBUNIT PROTEIN UL13M"/>
    <property type="match status" value="1"/>
</dbReference>
<dbReference type="GO" id="GO:0017148">
    <property type="term" value="P:negative regulation of translation"/>
    <property type="evidence" value="ECO:0007669"/>
    <property type="project" value="TreeGrafter"/>
</dbReference>
<dbReference type="EMBL" id="PFSI01000018">
    <property type="protein sequence ID" value="PJC24793.1"/>
    <property type="molecule type" value="Genomic_DNA"/>
</dbReference>
<dbReference type="PANTHER" id="PTHR11545">
    <property type="entry name" value="RIBOSOMAL PROTEIN L13"/>
    <property type="match status" value="1"/>
</dbReference>
<comment type="caution">
    <text evidence="5">The sequence shown here is derived from an EMBL/GenBank/DDBJ whole genome shotgun (WGS) entry which is preliminary data.</text>
</comment>
<evidence type="ECO:0000313" key="5">
    <source>
        <dbReference type="EMBL" id="PJC24793.1"/>
    </source>
</evidence>
<evidence type="ECO:0000256" key="1">
    <source>
        <dbReference type="ARBA" id="ARBA00006227"/>
    </source>
</evidence>
<proteinExistence type="inferred from homology"/>
<dbReference type="GO" id="GO:0003735">
    <property type="term" value="F:structural constituent of ribosome"/>
    <property type="evidence" value="ECO:0007669"/>
    <property type="project" value="InterPro"/>
</dbReference>